<dbReference type="Proteomes" id="UP000053392">
    <property type="component" value="Unassembled WGS sequence"/>
</dbReference>
<keyword evidence="2" id="KW-1185">Reference proteome</keyword>
<organism evidence="1 2">
    <name type="scientific">Cryptococcus deuterogattii Ram5</name>
    <dbReference type="NCBI Taxonomy" id="1296110"/>
    <lineage>
        <taxon>Eukaryota</taxon>
        <taxon>Fungi</taxon>
        <taxon>Dikarya</taxon>
        <taxon>Basidiomycota</taxon>
        <taxon>Agaricomycotina</taxon>
        <taxon>Tremellomycetes</taxon>
        <taxon>Tremellales</taxon>
        <taxon>Cryptococcaceae</taxon>
        <taxon>Cryptococcus</taxon>
        <taxon>Cryptococcus gattii species complex</taxon>
    </lineage>
</organism>
<dbReference type="AlphaFoldDB" id="A0A0D0TC85"/>
<gene>
    <name evidence="1" type="ORF">I313_00556</name>
</gene>
<dbReference type="EMBL" id="KN847896">
    <property type="protein sequence ID" value="KIR43712.1"/>
    <property type="molecule type" value="Genomic_DNA"/>
</dbReference>
<sequence>MLQVKLQRNIYSQGLSDFIVNPNTREINTRFRQATPMTSLGEERIAAELAKALQEREALKAN</sequence>
<proteinExistence type="predicted"/>
<protein>
    <submittedName>
        <fullName evidence="1">Uncharacterized protein</fullName>
    </submittedName>
</protein>
<evidence type="ECO:0000313" key="2">
    <source>
        <dbReference type="Proteomes" id="UP000053392"/>
    </source>
</evidence>
<evidence type="ECO:0000313" key="1">
    <source>
        <dbReference type="EMBL" id="KIR43712.1"/>
    </source>
</evidence>
<dbReference type="HOGENOM" id="CLU_2979033_0_0_1"/>
<reference evidence="1 2" key="1">
    <citation type="submission" date="2015-01" db="EMBL/GenBank/DDBJ databases">
        <title>The Genome Sequence of Cryptococcus gattii Ram5.</title>
        <authorList>
            <consortium name="The Broad Institute Genomics Platform"/>
            <person name="Cuomo C."/>
            <person name="Litvintseva A."/>
            <person name="Chen Y."/>
            <person name="Heitman J."/>
            <person name="Sun S."/>
            <person name="Springer D."/>
            <person name="Dromer F."/>
            <person name="Young S."/>
            <person name="Zeng Q."/>
            <person name="Gargeya S."/>
            <person name="Abouelleil A."/>
            <person name="Alvarado L."/>
            <person name="Chapman S.B."/>
            <person name="Gainer-Dewar J."/>
            <person name="Goldberg J."/>
            <person name="Griggs A."/>
            <person name="Gujja S."/>
            <person name="Hansen M."/>
            <person name="Howarth C."/>
            <person name="Imamovic A."/>
            <person name="Larimer J."/>
            <person name="Murphy C."/>
            <person name="Naylor J."/>
            <person name="Pearson M."/>
            <person name="Priest M."/>
            <person name="Roberts A."/>
            <person name="Saif S."/>
            <person name="Shea T."/>
            <person name="Sykes S."/>
            <person name="Wortman J."/>
            <person name="Nusbaum C."/>
            <person name="Birren B."/>
        </authorList>
    </citation>
    <scope>NUCLEOTIDE SEQUENCE [LARGE SCALE GENOMIC DNA]</scope>
    <source>
        <strain evidence="1 2">Ram5</strain>
    </source>
</reference>
<accession>A0A0D0TC85</accession>
<name>A0A0D0TC85_9TREE</name>